<evidence type="ECO:0000313" key="27">
    <source>
        <dbReference type="Proteomes" id="UP000224634"/>
    </source>
</evidence>
<evidence type="ECO:0000256" key="15">
    <source>
        <dbReference type="ARBA" id="ARBA00022884"/>
    </source>
</evidence>
<dbReference type="EC" id="3.1.13.4" evidence="6"/>
<evidence type="ECO:0000256" key="6">
    <source>
        <dbReference type="ARBA" id="ARBA00012161"/>
    </source>
</evidence>
<keyword evidence="8" id="KW-0433">Leucine-rich repeat</keyword>
<dbReference type="PANTHER" id="PTHR12121">
    <property type="entry name" value="CARBON CATABOLITE REPRESSOR PROTEIN 4"/>
    <property type="match status" value="1"/>
</dbReference>
<dbReference type="EMBL" id="PDNA01000008">
    <property type="protein sequence ID" value="PGH27333.1"/>
    <property type="molecule type" value="Genomic_DNA"/>
</dbReference>
<keyword evidence="13" id="KW-0269">Exonuclease</keyword>
<keyword evidence="10" id="KW-0479">Metal-binding</keyword>
<dbReference type="GO" id="GO:0005737">
    <property type="term" value="C:cytoplasm"/>
    <property type="evidence" value="ECO:0007669"/>
    <property type="project" value="UniProtKB-SubCell"/>
</dbReference>
<feature type="region of interest" description="Disordered" evidence="24">
    <location>
        <begin position="199"/>
        <end position="224"/>
    </location>
</feature>
<evidence type="ECO:0000256" key="20">
    <source>
        <dbReference type="ARBA" id="ARBA00030493"/>
    </source>
</evidence>
<evidence type="ECO:0000256" key="13">
    <source>
        <dbReference type="ARBA" id="ARBA00022839"/>
    </source>
</evidence>
<dbReference type="Gene3D" id="3.60.10.10">
    <property type="entry name" value="Endonuclease/exonuclease/phosphatase"/>
    <property type="match status" value="1"/>
</dbReference>
<dbReference type="Gene3D" id="3.80.10.10">
    <property type="entry name" value="Ribonuclease Inhibitor"/>
    <property type="match status" value="1"/>
</dbReference>
<keyword evidence="12" id="KW-0378">Hydrolase</keyword>
<dbReference type="Pfam" id="PF03372">
    <property type="entry name" value="Exo_endo_phos"/>
    <property type="match status" value="1"/>
</dbReference>
<comment type="cofactor">
    <cofactor evidence="2">
        <name>Mg(2+)</name>
        <dbReference type="ChEBI" id="CHEBI:18420"/>
    </cofactor>
</comment>
<dbReference type="InterPro" id="IPR005135">
    <property type="entry name" value="Endo/exonuclease/phosphatase"/>
</dbReference>
<feature type="region of interest" description="Disordered" evidence="24">
    <location>
        <begin position="588"/>
        <end position="608"/>
    </location>
</feature>
<evidence type="ECO:0000256" key="16">
    <source>
        <dbReference type="ARBA" id="ARBA00023015"/>
    </source>
</evidence>
<evidence type="ECO:0000256" key="8">
    <source>
        <dbReference type="ARBA" id="ARBA00022614"/>
    </source>
</evidence>
<keyword evidence="17" id="KW-0804">Transcription</keyword>
<evidence type="ECO:0000256" key="12">
    <source>
        <dbReference type="ARBA" id="ARBA00022801"/>
    </source>
</evidence>
<dbReference type="InterPro" id="IPR003591">
    <property type="entry name" value="Leu-rich_rpt_typical-subtyp"/>
</dbReference>
<keyword evidence="15" id="KW-0694">RNA-binding</keyword>
<feature type="compositionally biased region" description="Polar residues" evidence="24">
    <location>
        <begin position="123"/>
        <end position="155"/>
    </location>
</feature>
<dbReference type="CDD" id="cd09097">
    <property type="entry name" value="Deadenylase_CCR4"/>
    <property type="match status" value="1"/>
</dbReference>
<comment type="similarity">
    <text evidence="5">Belongs to the CCR4/nocturin family.</text>
</comment>
<evidence type="ECO:0000256" key="5">
    <source>
        <dbReference type="ARBA" id="ARBA00010774"/>
    </source>
</evidence>
<dbReference type="OrthoDB" id="428734at2759"/>
<dbReference type="AlphaFoldDB" id="A0A2B7Z273"/>
<name>A0A2B7Z273_POLH7</name>
<evidence type="ECO:0000256" key="7">
    <source>
        <dbReference type="ARBA" id="ARBA00022490"/>
    </source>
</evidence>
<dbReference type="GO" id="GO:0004535">
    <property type="term" value="F:poly(A)-specific ribonuclease activity"/>
    <property type="evidence" value="ECO:0007669"/>
    <property type="project" value="UniProtKB-EC"/>
</dbReference>
<reference evidence="26 27" key="1">
    <citation type="submission" date="2017-10" db="EMBL/GenBank/DDBJ databases">
        <title>Comparative genomics in systemic dimorphic fungi from Ajellomycetaceae.</title>
        <authorList>
            <person name="Munoz J.F."/>
            <person name="Mcewen J.G."/>
            <person name="Clay O.K."/>
            <person name="Cuomo C.A."/>
        </authorList>
    </citation>
    <scope>NUCLEOTIDE SEQUENCE [LARGE SCALE GENOMIC DNA]</scope>
    <source>
        <strain evidence="26 27">UAMH7299</strain>
    </source>
</reference>
<evidence type="ECO:0000256" key="17">
    <source>
        <dbReference type="ARBA" id="ARBA00023163"/>
    </source>
</evidence>
<keyword evidence="11" id="KW-0677">Repeat</keyword>
<evidence type="ECO:0000256" key="11">
    <source>
        <dbReference type="ARBA" id="ARBA00022737"/>
    </source>
</evidence>
<comment type="catalytic activity">
    <reaction evidence="1">
        <text>Exonucleolytic cleavage of poly(A) to 5'-AMP.</text>
        <dbReference type="EC" id="3.1.13.4"/>
    </reaction>
</comment>
<dbReference type="InterPro" id="IPR032675">
    <property type="entry name" value="LRR_dom_sf"/>
</dbReference>
<keyword evidence="18" id="KW-0539">Nucleus</keyword>
<dbReference type="InterPro" id="IPR036691">
    <property type="entry name" value="Endo/exonu/phosph_ase_sf"/>
</dbReference>
<feature type="compositionally biased region" description="Polar residues" evidence="24">
    <location>
        <begin position="50"/>
        <end position="76"/>
    </location>
</feature>
<sequence>MADGTYRFQQPGAGQFYFQTQPQQHSHHSANQRHLVRNGTGSPTGRLKFNSDTPSPSRSPPLNQSPSHNPYNMYTQGHQGQHVMLNGGQTHQRFGMPMPKFQHPSHHPHQAQQQHHPHPHPHTQTNHTIGHQHNFSAGTLSSTNFTPGHMQNGTAANADEEIEEPMNEHWQQQLQLAAESRQANSPHYYARSVAQQTKGIQLASSQSESQENGKEERNRATAVKDTRRQDWNALDFGGQGLRAISTALFHYDFLEKLYLNHNKLKSLPPTIGQLKNLCHLDASSNEITELPEEIGMLTNLKKLLLFDNNLHSLPNEMGYLYQLETLGIEGNPLADVLKSRIKQEGTRALITYLKEELPIHLPPADRDWIVMDEGGRNANKAAAEKFSALSYNILCDRYATHQQYGYAPSRVLTWEFRRDLLLNEIRSHDADIVCLQEVDQGSYHGFFREQLAYNDYKGIYWPKGRAQGMHEEDAKVVDGCATFFKGSRYILLEKSMIHFGQTAVRRPDAKGQDDIYNRLWQKDNIAVVVFLENRLTGERMIVVNAHLCWDPAYKDVKLIQVAIMMEEVTQLAEKYAKIPPCADKTAFRFSEPEDRPDGQGTATPVEPAPSVEYASGGQIPILVCGDFNSSPGSTVYDLLAHGRLIEQHPDLEQRLYGNLSRMGMTHPFALKSAYAGVGELSFTNYTPNFTDVIDYIWYSSTSLQVTGLLGDVDKEYLRKVPGFPNYHFPSDHLALLAEFSVKSKKGKVVEVDFGPQRDRTS</sequence>
<dbReference type="FunFam" id="3.80.10.10:FF:000447">
    <property type="entry name" value="Glucose-repressible alcohol dehydrogenase transcriptional effector"/>
    <property type="match status" value="1"/>
</dbReference>
<feature type="domain" description="Endonuclease/exonuclease/phosphatase" evidence="25">
    <location>
        <begin position="389"/>
        <end position="732"/>
    </location>
</feature>
<comment type="caution">
    <text evidence="26">The sequence shown here is derived from an EMBL/GenBank/DDBJ whole genome shotgun (WGS) entry which is preliminary data.</text>
</comment>
<evidence type="ECO:0000256" key="14">
    <source>
        <dbReference type="ARBA" id="ARBA00022842"/>
    </source>
</evidence>
<dbReference type="Pfam" id="PF13855">
    <property type="entry name" value="LRR_8"/>
    <property type="match status" value="1"/>
</dbReference>
<keyword evidence="14" id="KW-0460">Magnesium</keyword>
<keyword evidence="7" id="KW-0963">Cytoplasm</keyword>
<dbReference type="SUPFAM" id="SSF56219">
    <property type="entry name" value="DNase I-like"/>
    <property type="match status" value="1"/>
</dbReference>
<dbReference type="Proteomes" id="UP000224634">
    <property type="component" value="Unassembled WGS sequence"/>
</dbReference>
<comment type="function">
    <text evidence="23">Acts as a catalytic component of the CCR4-NOT core complex, which in the nucleus seems to be a general transcription factor, and in the cytoplasm the major mRNA deadenylase involved in mRNA turnover. Ccr4 has 3'-5' RNase activity with a strong preference for polyadenylated substrates and also low exonuclease activity towards single-stranded DNA.</text>
</comment>
<evidence type="ECO:0000256" key="21">
    <source>
        <dbReference type="ARBA" id="ARBA00031469"/>
    </source>
</evidence>
<gene>
    <name evidence="26" type="ORF">AJ80_01045</name>
</gene>
<evidence type="ECO:0000256" key="2">
    <source>
        <dbReference type="ARBA" id="ARBA00001946"/>
    </source>
</evidence>
<feature type="compositionally biased region" description="Basic and acidic residues" evidence="24">
    <location>
        <begin position="211"/>
        <end position="224"/>
    </location>
</feature>
<dbReference type="FunFam" id="3.60.10.10:FF:000037">
    <property type="entry name" value="Glucose-repressible alcohol dehydrogenase transcriptional effector"/>
    <property type="match status" value="1"/>
</dbReference>
<dbReference type="InterPro" id="IPR050410">
    <property type="entry name" value="CCR4/nocturin_mRNA_transcr"/>
</dbReference>
<keyword evidence="27" id="KW-1185">Reference proteome</keyword>
<feature type="region of interest" description="Disordered" evidence="24">
    <location>
        <begin position="20"/>
        <end position="76"/>
    </location>
</feature>
<evidence type="ECO:0000256" key="19">
    <source>
        <dbReference type="ARBA" id="ARBA00023475"/>
    </source>
</evidence>
<protein>
    <recommendedName>
        <fullName evidence="19">CCR4-Not complex 3'-5'-exoribonuclease subunit Ccr4</fullName>
        <ecNumber evidence="6">3.1.13.4</ecNumber>
    </recommendedName>
    <alternativeName>
        <fullName evidence="20">Carbon catabolite repressor protein 4</fullName>
    </alternativeName>
    <alternativeName>
        <fullName evidence="21">Cytoplasmic deadenylase</fullName>
    </alternativeName>
    <alternativeName>
        <fullName evidence="22">Glucose-repressible alcohol dehydrogenase transcriptional effector</fullName>
    </alternativeName>
</protein>
<accession>A0A2B7Z273</accession>
<dbReference type="InterPro" id="IPR001611">
    <property type="entry name" value="Leu-rich_rpt"/>
</dbReference>
<evidence type="ECO:0000256" key="4">
    <source>
        <dbReference type="ARBA" id="ARBA00004496"/>
    </source>
</evidence>
<evidence type="ECO:0000256" key="3">
    <source>
        <dbReference type="ARBA" id="ARBA00004123"/>
    </source>
</evidence>
<dbReference type="PANTHER" id="PTHR12121:SF100">
    <property type="entry name" value="POLY(A)-SPECIFIC RIBONUCLEASE"/>
    <property type="match status" value="1"/>
</dbReference>
<feature type="region of interest" description="Disordered" evidence="24">
    <location>
        <begin position="89"/>
        <end position="185"/>
    </location>
</feature>
<evidence type="ECO:0000256" key="24">
    <source>
        <dbReference type="SAM" id="MobiDB-lite"/>
    </source>
</evidence>
<organism evidence="26 27">
    <name type="scientific">Polytolypa hystricis (strain UAMH7299)</name>
    <dbReference type="NCBI Taxonomy" id="1447883"/>
    <lineage>
        <taxon>Eukaryota</taxon>
        <taxon>Fungi</taxon>
        <taxon>Dikarya</taxon>
        <taxon>Ascomycota</taxon>
        <taxon>Pezizomycotina</taxon>
        <taxon>Eurotiomycetes</taxon>
        <taxon>Eurotiomycetidae</taxon>
        <taxon>Onygenales</taxon>
        <taxon>Onygenales incertae sedis</taxon>
        <taxon>Polytolypa</taxon>
    </lineage>
</organism>
<comment type="subcellular location">
    <subcellularLocation>
        <location evidence="4">Cytoplasm</location>
    </subcellularLocation>
    <subcellularLocation>
        <location evidence="3">Nucleus</location>
    </subcellularLocation>
</comment>
<dbReference type="SMART" id="SM00369">
    <property type="entry name" value="LRR_TYP"/>
    <property type="match status" value="3"/>
</dbReference>
<evidence type="ECO:0000313" key="26">
    <source>
        <dbReference type="EMBL" id="PGH27333.1"/>
    </source>
</evidence>
<evidence type="ECO:0000256" key="9">
    <source>
        <dbReference type="ARBA" id="ARBA00022722"/>
    </source>
</evidence>
<dbReference type="GO" id="GO:0046872">
    <property type="term" value="F:metal ion binding"/>
    <property type="evidence" value="ECO:0007669"/>
    <property type="project" value="UniProtKB-KW"/>
</dbReference>
<evidence type="ECO:0000256" key="23">
    <source>
        <dbReference type="ARBA" id="ARBA00045495"/>
    </source>
</evidence>
<evidence type="ECO:0000256" key="10">
    <source>
        <dbReference type="ARBA" id="ARBA00022723"/>
    </source>
</evidence>
<evidence type="ECO:0000259" key="25">
    <source>
        <dbReference type="Pfam" id="PF03372"/>
    </source>
</evidence>
<dbReference type="PROSITE" id="PS51450">
    <property type="entry name" value="LRR"/>
    <property type="match status" value="3"/>
</dbReference>
<keyword evidence="16" id="KW-0805">Transcription regulation</keyword>
<evidence type="ECO:0000256" key="1">
    <source>
        <dbReference type="ARBA" id="ARBA00001663"/>
    </source>
</evidence>
<feature type="compositionally biased region" description="Basic residues" evidence="24">
    <location>
        <begin position="103"/>
        <end position="121"/>
    </location>
</feature>
<dbReference type="GO" id="GO:0003723">
    <property type="term" value="F:RNA binding"/>
    <property type="evidence" value="ECO:0007669"/>
    <property type="project" value="UniProtKB-KW"/>
</dbReference>
<dbReference type="GO" id="GO:0005634">
    <property type="term" value="C:nucleus"/>
    <property type="evidence" value="ECO:0007669"/>
    <property type="project" value="UniProtKB-SubCell"/>
</dbReference>
<evidence type="ECO:0000256" key="18">
    <source>
        <dbReference type="ARBA" id="ARBA00023242"/>
    </source>
</evidence>
<feature type="compositionally biased region" description="Polar residues" evidence="24">
    <location>
        <begin position="199"/>
        <end position="210"/>
    </location>
</feature>
<feature type="compositionally biased region" description="Polar residues" evidence="24">
    <location>
        <begin position="169"/>
        <end position="185"/>
    </location>
</feature>
<dbReference type="STRING" id="1447883.A0A2B7Z273"/>
<feature type="compositionally biased region" description="Basic residues" evidence="24">
    <location>
        <begin position="25"/>
        <end position="36"/>
    </location>
</feature>
<evidence type="ECO:0000256" key="22">
    <source>
        <dbReference type="ARBA" id="ARBA00033317"/>
    </source>
</evidence>
<keyword evidence="9" id="KW-0540">Nuclease</keyword>
<proteinExistence type="inferred from homology"/>
<dbReference type="SUPFAM" id="SSF52058">
    <property type="entry name" value="L domain-like"/>
    <property type="match status" value="1"/>
</dbReference>